<dbReference type="OrthoDB" id="3801600at2759"/>
<sequence length="1158" mass="124981">MCTYSYTYYSLCRHGELIRLSYCDKATTLGLPQKHDRWRPSGPRPDKSDNNNNNNNKNNTTTNKQSGPAGSKAHGRSPGPDKASSASQPSSSDAHNRAPSQIMSTLRPSEPVPSRSWAQVAAGPVKQSTQQLTPIVNRIPRSALPDMDVAGAALHPSPHQYRKLASHDSPALDKSEYNKLNINIPLDTYSGFSMSLTHQDGKVQEIVTRFETLNERPDSSGSLSDNPRLHTGDIRPQASHASIVRPAESDIDVESDTAHGTAPVYTPSLSPSTRRRPHTLPSPGPERGRPTPVDDEPTPSPGSARAKKKSTEMGSPSPHSLGKAMPTRWVGKVHGPSLATAQRAMQREVRKRASQPELPTDVGRKTVRGSRSSIDHGSPRSPETSTHLTKMTLDAAESDVMSATLVIRRTPSKLQPSETLPKAKPSSPVRQSAGQTSNIRVTMSPTRVPRSSLHNVDAASQTHLSAGTAKHSHAPSLSSSVGGYKTARQSPVSQASAHSFHTAPCEPQDDVPEFDLTFDHQERSPQGPRLHSRGKSEPHIKLPSIPGTAIAKKASTSRLGSFSPVTADHKPTAGSSEPSPRNLRTASTPRDDANPPTPPKPTKGLPEVVIRVQKDTQGQESQAYATAGTERLRETYTISTVPLEEMEAVERNREAVTSCFKGRDGEGNMAHRAIGPRSEISRAASIASEATLKADPATNRDPVQNDSAIIFSRKKADGSGMLLVIPIRPLSITCMMAHSIPSTGPAPTYPAVAETSSVISKDSDQTSHSRAAEEASSTADTAGDPYSRRKTPGESSLLSSLKSGLRADVPEFIPQGHPAAQDQVAPSNEAVEYSQFPQPLPSFDPFGWDPYGNPCYNMLYTIQTVPPGATYDCGSYQPWLERGAIIWPKHGKIRKSNGSPRRPRQNRSADGSGSPSKHQRAQLPREAVQLQECETPENGDTTPRPAAATPPPSKASTERPADNGNVEFCNAERSEPFRGQLDMISELAATMTGISTGRGARHFTPNLLESVVNREDDHSSVHQGGQRPHGGPIDYDHLATLDPAASGYATILAGGSVVHNRFQGRPPRQERARGHHNRNWNSSVGAGVPLEATAPFPNPVPPRGPRRSDDEQAFNAVPSNAQSYMGYIVNNRNTCGHIQVVRTDEWSNRLCNTCDPRR</sequence>
<feature type="compositionally biased region" description="Low complexity" evidence="1">
    <location>
        <begin position="795"/>
        <end position="804"/>
    </location>
</feature>
<feature type="region of interest" description="Disordered" evidence="1">
    <location>
        <begin position="890"/>
        <end position="966"/>
    </location>
</feature>
<evidence type="ECO:0000313" key="2">
    <source>
        <dbReference type="EMBL" id="KAF2274326.1"/>
    </source>
</evidence>
<feature type="compositionally biased region" description="Polar residues" evidence="1">
    <location>
        <begin position="475"/>
        <end position="499"/>
    </location>
</feature>
<gene>
    <name evidence="2" type="ORF">EI97DRAFT_126191</name>
</gene>
<protein>
    <submittedName>
        <fullName evidence="2">Uncharacterized protein</fullName>
    </submittedName>
</protein>
<feature type="compositionally biased region" description="Low complexity" evidence="1">
    <location>
        <begin position="50"/>
        <end position="64"/>
    </location>
</feature>
<feature type="region of interest" description="Disordered" evidence="1">
    <location>
        <begin position="408"/>
        <end position="606"/>
    </location>
</feature>
<feature type="region of interest" description="Disordered" evidence="1">
    <location>
        <begin position="342"/>
        <end position="387"/>
    </location>
</feature>
<organism evidence="2 3">
    <name type="scientific">Westerdykella ornata</name>
    <dbReference type="NCBI Taxonomy" id="318751"/>
    <lineage>
        <taxon>Eukaryota</taxon>
        <taxon>Fungi</taxon>
        <taxon>Dikarya</taxon>
        <taxon>Ascomycota</taxon>
        <taxon>Pezizomycotina</taxon>
        <taxon>Dothideomycetes</taxon>
        <taxon>Pleosporomycetidae</taxon>
        <taxon>Pleosporales</taxon>
        <taxon>Sporormiaceae</taxon>
        <taxon>Westerdykella</taxon>
    </lineage>
</organism>
<feature type="compositionally biased region" description="Basic and acidic residues" evidence="1">
    <location>
        <begin position="33"/>
        <end position="49"/>
    </location>
</feature>
<feature type="compositionally biased region" description="Polar residues" evidence="1">
    <location>
        <begin position="573"/>
        <end position="588"/>
    </location>
</feature>
<feature type="compositionally biased region" description="Polar residues" evidence="1">
    <location>
        <begin position="906"/>
        <end position="916"/>
    </location>
</feature>
<feature type="compositionally biased region" description="Basic residues" evidence="1">
    <location>
        <begin position="890"/>
        <end position="905"/>
    </location>
</feature>
<feature type="region of interest" description="Disordered" evidence="1">
    <location>
        <begin position="213"/>
        <end position="328"/>
    </location>
</feature>
<dbReference type="AlphaFoldDB" id="A0A6A6JFC1"/>
<dbReference type="EMBL" id="ML986503">
    <property type="protein sequence ID" value="KAF2274326.1"/>
    <property type="molecule type" value="Genomic_DNA"/>
</dbReference>
<dbReference type="GeneID" id="54546254"/>
<feature type="compositionally biased region" description="Polar residues" evidence="1">
    <location>
        <begin position="452"/>
        <end position="465"/>
    </location>
</feature>
<feature type="region of interest" description="Disordered" evidence="1">
    <location>
        <begin position="1066"/>
        <end position="1086"/>
    </location>
</feature>
<dbReference type="RefSeq" id="XP_033651865.1">
    <property type="nucleotide sequence ID" value="XM_033793079.1"/>
</dbReference>
<accession>A0A6A6JFC1</accession>
<feature type="region of interest" description="Disordered" evidence="1">
    <location>
        <begin position="1092"/>
        <end position="1111"/>
    </location>
</feature>
<feature type="region of interest" description="Disordered" evidence="1">
    <location>
        <begin position="32"/>
        <end position="99"/>
    </location>
</feature>
<feature type="compositionally biased region" description="Polar residues" evidence="1">
    <location>
        <begin position="554"/>
        <end position="564"/>
    </location>
</feature>
<keyword evidence="3" id="KW-1185">Reference proteome</keyword>
<name>A0A6A6JFC1_WESOR</name>
<feature type="compositionally biased region" description="Basic and acidic residues" evidence="1">
    <location>
        <begin position="761"/>
        <end position="773"/>
    </location>
</feature>
<reference evidence="2" key="1">
    <citation type="journal article" date="2020" name="Stud. Mycol.">
        <title>101 Dothideomycetes genomes: a test case for predicting lifestyles and emergence of pathogens.</title>
        <authorList>
            <person name="Haridas S."/>
            <person name="Albert R."/>
            <person name="Binder M."/>
            <person name="Bloem J."/>
            <person name="Labutti K."/>
            <person name="Salamov A."/>
            <person name="Andreopoulos B."/>
            <person name="Baker S."/>
            <person name="Barry K."/>
            <person name="Bills G."/>
            <person name="Bluhm B."/>
            <person name="Cannon C."/>
            <person name="Castanera R."/>
            <person name="Culley D."/>
            <person name="Daum C."/>
            <person name="Ezra D."/>
            <person name="Gonzalez J."/>
            <person name="Henrissat B."/>
            <person name="Kuo A."/>
            <person name="Liang C."/>
            <person name="Lipzen A."/>
            <person name="Lutzoni F."/>
            <person name="Magnuson J."/>
            <person name="Mondo S."/>
            <person name="Nolan M."/>
            <person name="Ohm R."/>
            <person name="Pangilinan J."/>
            <person name="Park H.-J."/>
            <person name="Ramirez L."/>
            <person name="Alfaro M."/>
            <person name="Sun H."/>
            <person name="Tritt A."/>
            <person name="Yoshinaga Y."/>
            <person name="Zwiers L.-H."/>
            <person name="Turgeon B."/>
            <person name="Goodwin S."/>
            <person name="Spatafora J."/>
            <person name="Crous P."/>
            <person name="Grigoriev I."/>
        </authorList>
    </citation>
    <scope>NUCLEOTIDE SEQUENCE</scope>
    <source>
        <strain evidence="2">CBS 379.55</strain>
    </source>
</reference>
<feature type="compositionally biased region" description="Polar residues" evidence="1">
    <location>
        <begin position="428"/>
        <end position="445"/>
    </location>
</feature>
<feature type="compositionally biased region" description="Low complexity" evidence="1">
    <location>
        <begin position="83"/>
        <end position="93"/>
    </location>
</feature>
<evidence type="ECO:0000313" key="3">
    <source>
        <dbReference type="Proteomes" id="UP000800097"/>
    </source>
</evidence>
<feature type="region of interest" description="Disordered" evidence="1">
    <location>
        <begin position="743"/>
        <end position="831"/>
    </location>
</feature>
<evidence type="ECO:0000256" key="1">
    <source>
        <dbReference type="SAM" id="MobiDB-lite"/>
    </source>
</evidence>
<dbReference type="Proteomes" id="UP000800097">
    <property type="component" value="Unassembled WGS sequence"/>
</dbReference>
<proteinExistence type="predicted"/>